<reference evidence="3" key="1">
    <citation type="submission" date="2018-11" db="EMBL/GenBank/DDBJ databases">
        <title>Chitinophaga lutea sp.nov., isolate from arsenic contaminated soil.</title>
        <authorList>
            <person name="Zong Y."/>
        </authorList>
    </citation>
    <scope>NUCLEOTIDE SEQUENCE [LARGE SCALE GENOMIC DNA]</scope>
    <source>
        <strain evidence="3">YLT18</strain>
    </source>
</reference>
<organism evidence="2 3">
    <name type="scientific">Chitinophaga barathri</name>
    <dbReference type="NCBI Taxonomy" id="1647451"/>
    <lineage>
        <taxon>Bacteria</taxon>
        <taxon>Pseudomonadati</taxon>
        <taxon>Bacteroidota</taxon>
        <taxon>Chitinophagia</taxon>
        <taxon>Chitinophagales</taxon>
        <taxon>Chitinophagaceae</taxon>
        <taxon>Chitinophaga</taxon>
    </lineage>
</organism>
<keyword evidence="1" id="KW-0732">Signal</keyword>
<dbReference type="Proteomes" id="UP000279089">
    <property type="component" value="Unassembled WGS sequence"/>
</dbReference>
<accession>A0A3N4MJV2</accession>
<evidence type="ECO:0000313" key="2">
    <source>
        <dbReference type="EMBL" id="RPD40380.1"/>
    </source>
</evidence>
<keyword evidence="3" id="KW-1185">Reference proteome</keyword>
<dbReference type="RefSeq" id="WP_123864665.1">
    <property type="nucleotide sequence ID" value="NZ_QXZY01000008.1"/>
</dbReference>
<dbReference type="PROSITE" id="PS51257">
    <property type="entry name" value="PROKAR_LIPOPROTEIN"/>
    <property type="match status" value="1"/>
</dbReference>
<feature type="signal peptide" evidence="1">
    <location>
        <begin position="1"/>
        <end position="20"/>
    </location>
</feature>
<dbReference type="AlphaFoldDB" id="A0A3N4MJV2"/>
<comment type="caution">
    <text evidence="2">The sequence shown here is derived from an EMBL/GenBank/DDBJ whole genome shotgun (WGS) entry which is preliminary data.</text>
</comment>
<evidence type="ECO:0000256" key="1">
    <source>
        <dbReference type="SAM" id="SignalP"/>
    </source>
</evidence>
<feature type="chain" id="PRO_5018154330" description="DUF4738 domain-containing protein" evidence="1">
    <location>
        <begin position="21"/>
        <end position="185"/>
    </location>
</feature>
<evidence type="ECO:0008006" key="4">
    <source>
        <dbReference type="Google" id="ProtNLM"/>
    </source>
</evidence>
<sequence length="185" mass="20805">MSRVLLIALVLLAGCATSHPEEVSKKDSIVSGANISDHEVVPELSQVMADYEKSTRDTLKVDTTLQRGSRSVHISFRHYALNDSALHIPDRYTELYKIKDYVTHNFVSSLTIVSDGVKVLDTVIRKELFNYRLQPVLKEYAVLFAPNVYFREDGIKLQYSISIPLTDVGEGHVLLCSYTGELDVE</sequence>
<dbReference type="EMBL" id="RMBX01000007">
    <property type="protein sequence ID" value="RPD40380.1"/>
    <property type="molecule type" value="Genomic_DNA"/>
</dbReference>
<proteinExistence type="predicted"/>
<evidence type="ECO:0000313" key="3">
    <source>
        <dbReference type="Proteomes" id="UP000279089"/>
    </source>
</evidence>
<gene>
    <name evidence="2" type="ORF">EG028_13805</name>
</gene>
<protein>
    <recommendedName>
        <fullName evidence="4">DUF4738 domain-containing protein</fullName>
    </recommendedName>
</protein>
<name>A0A3N4MJV2_9BACT</name>